<dbReference type="AlphaFoldDB" id="B4VP50"/>
<dbReference type="EMBL" id="DS989846">
    <property type="protein sequence ID" value="EDX76391.1"/>
    <property type="molecule type" value="Genomic_DNA"/>
</dbReference>
<reference evidence="1" key="1">
    <citation type="submission" date="2008-07" db="EMBL/GenBank/DDBJ databases">
        <authorList>
            <person name="Tandeau de Marsac N."/>
            <person name="Ferriera S."/>
            <person name="Johnson J."/>
            <person name="Kravitz S."/>
            <person name="Beeson K."/>
            <person name="Sutton G."/>
            <person name="Rogers Y.-H."/>
            <person name="Friedman R."/>
            <person name="Frazier M."/>
            <person name="Venter J.C."/>
        </authorList>
    </citation>
    <scope>NUCLEOTIDE SEQUENCE [LARGE SCALE GENOMIC DNA]</scope>
    <source>
        <strain evidence="1">PCC 7420</strain>
    </source>
</reference>
<proteinExistence type="predicted"/>
<dbReference type="Proteomes" id="UP000003835">
    <property type="component" value="Unassembled WGS sequence"/>
</dbReference>
<dbReference type="HOGENOM" id="CLU_077661_0_0_3"/>
<accession>B4VP50</accession>
<evidence type="ECO:0000313" key="1">
    <source>
        <dbReference type="EMBL" id="EDX76391.1"/>
    </source>
</evidence>
<gene>
    <name evidence="1" type="ORF">MC7420_4647</name>
</gene>
<keyword evidence="2" id="KW-1185">Reference proteome</keyword>
<evidence type="ECO:0000313" key="2">
    <source>
        <dbReference type="Proteomes" id="UP000003835"/>
    </source>
</evidence>
<dbReference type="eggNOG" id="ENOG5032RTQ">
    <property type="taxonomic scope" value="Bacteria"/>
</dbReference>
<protein>
    <submittedName>
        <fullName evidence="1">PEP-CTERM putative exosortase interaction domain protein</fullName>
    </submittedName>
</protein>
<sequence>MLSNFNQSPDLSTVSAQTNTMAMTPVNVISDSDEGENARSASAGDSATAIAEADSLFFTNPPAFAANTTLSEAFGDAENFFGFAQSEASVTGGFLINPAPNSTETFSFDLTAFSTLITSGEESKAKADISIVILGGTDPNPVNQTVFDFFSVFGELNTLGQDDIFSVEVSDNFTLNTFLPSGDFGVDLEEELADVLAIGSYHRQFDRPTYLTFIETKETKATVKDSAQVPEPISTLGLLVFSGLVGLNSRRRIS</sequence>
<name>B4VP50_9CYAN</name>
<organism evidence="1 2">
    <name type="scientific">Coleofasciculus chthonoplastes PCC 7420</name>
    <dbReference type="NCBI Taxonomy" id="118168"/>
    <lineage>
        <taxon>Bacteria</taxon>
        <taxon>Bacillati</taxon>
        <taxon>Cyanobacteriota</taxon>
        <taxon>Cyanophyceae</taxon>
        <taxon>Coleofasciculales</taxon>
        <taxon>Coleofasciculaceae</taxon>
        <taxon>Coleofasciculus</taxon>
    </lineage>
</organism>